<dbReference type="GO" id="GO:0016757">
    <property type="term" value="F:glycosyltransferase activity"/>
    <property type="evidence" value="ECO:0007669"/>
    <property type="project" value="UniProtKB-KW"/>
</dbReference>
<feature type="domain" description="Glycosyltransferase 2-like" evidence="6">
    <location>
        <begin position="4"/>
        <end position="149"/>
    </location>
</feature>
<dbReference type="Gene3D" id="3.90.550.10">
    <property type="entry name" value="Spore Coat Polysaccharide Biosynthesis Protein SpsA, Chain A"/>
    <property type="match status" value="1"/>
</dbReference>
<keyword evidence="5" id="KW-0460">Magnesium</keyword>
<comment type="similarity">
    <text evidence="2">Belongs to the glycosyltransferase 2 family.</text>
</comment>
<reference evidence="7" key="1">
    <citation type="journal article" date="2020" name="mSystems">
        <title>Genome- and Community-Level Interaction Insights into Carbon Utilization and Element Cycling Functions of Hydrothermarchaeota in Hydrothermal Sediment.</title>
        <authorList>
            <person name="Zhou Z."/>
            <person name="Liu Y."/>
            <person name="Xu W."/>
            <person name="Pan J."/>
            <person name="Luo Z.H."/>
            <person name="Li M."/>
        </authorList>
    </citation>
    <scope>NUCLEOTIDE SEQUENCE [LARGE SCALE GENOMIC DNA]</scope>
    <source>
        <strain evidence="7">SpSt-885</strain>
    </source>
</reference>
<proteinExistence type="inferred from homology"/>
<dbReference type="InterPro" id="IPR001173">
    <property type="entry name" value="Glyco_trans_2-like"/>
</dbReference>
<keyword evidence="4 7" id="KW-0808">Transferase</keyword>
<comment type="cofactor">
    <cofactor evidence="1">
        <name>Mg(2+)</name>
        <dbReference type="ChEBI" id="CHEBI:18420"/>
    </cofactor>
</comment>
<gene>
    <name evidence="7" type="ORF">ENW83_05965</name>
</gene>
<comment type="caution">
    <text evidence="7">The sequence shown here is derived from an EMBL/GenBank/DDBJ whole genome shotgun (WGS) entry which is preliminary data.</text>
</comment>
<dbReference type="SUPFAM" id="SSF53448">
    <property type="entry name" value="Nucleotide-diphospho-sugar transferases"/>
    <property type="match status" value="1"/>
</dbReference>
<dbReference type="InterPro" id="IPR029044">
    <property type="entry name" value="Nucleotide-diphossugar_trans"/>
</dbReference>
<dbReference type="AlphaFoldDB" id="A0A7J3SN01"/>
<evidence type="ECO:0000256" key="2">
    <source>
        <dbReference type="ARBA" id="ARBA00006739"/>
    </source>
</evidence>
<keyword evidence="3" id="KW-0328">Glycosyltransferase</keyword>
<evidence type="ECO:0000256" key="3">
    <source>
        <dbReference type="ARBA" id="ARBA00022676"/>
    </source>
</evidence>
<evidence type="ECO:0000256" key="4">
    <source>
        <dbReference type="ARBA" id="ARBA00022679"/>
    </source>
</evidence>
<accession>A0A7J3SN01</accession>
<protein>
    <submittedName>
        <fullName evidence="7">Glycosyltransferase</fullName>
    </submittedName>
</protein>
<evidence type="ECO:0000256" key="5">
    <source>
        <dbReference type="ARBA" id="ARBA00022842"/>
    </source>
</evidence>
<sequence>MEISIVFPAKDEAKFIKKSISIAKKVPGVKEIIVVDGMSSDGTPEIASKSGARVIYQSLLKYPGKGVAMRDGYYFSKGDIIAFLDADIKNLSVDFIEKLIEPLRKGEADFVKGTFGRASGRVTELVAKPLLRMFYPELAKLSQPLSGEIAGTRKAFSVVEWELGWGVDIGIVIDIHKAGLRIVERNLGYKDHDMKPLPMLTEMAFEVAETILRKAERDGKLSRVEEEEMLSNMRKELGEVESK</sequence>
<evidence type="ECO:0000256" key="1">
    <source>
        <dbReference type="ARBA" id="ARBA00001946"/>
    </source>
</evidence>
<name>A0A7J3SN01_9CREN</name>
<dbReference type="PANTHER" id="PTHR48090">
    <property type="entry name" value="UNDECAPRENYL-PHOSPHATE 4-DEOXY-4-FORMAMIDO-L-ARABINOSE TRANSFERASE-RELATED"/>
    <property type="match status" value="1"/>
</dbReference>
<dbReference type="PANTHER" id="PTHR48090:SF10">
    <property type="entry name" value="GLUCOSYL-3-PHOSPHOGLYCERATE SYNTHASE"/>
    <property type="match status" value="1"/>
</dbReference>
<evidence type="ECO:0000259" key="6">
    <source>
        <dbReference type="Pfam" id="PF00535"/>
    </source>
</evidence>
<dbReference type="CDD" id="cd04179">
    <property type="entry name" value="DPM_DPG-synthase_like"/>
    <property type="match status" value="1"/>
</dbReference>
<dbReference type="InterPro" id="IPR050256">
    <property type="entry name" value="Glycosyltransferase_2"/>
</dbReference>
<dbReference type="Pfam" id="PF00535">
    <property type="entry name" value="Glycos_transf_2"/>
    <property type="match status" value="1"/>
</dbReference>
<evidence type="ECO:0000313" key="7">
    <source>
        <dbReference type="EMBL" id="HGZ60723.1"/>
    </source>
</evidence>
<dbReference type="EMBL" id="DTLS01000172">
    <property type="protein sequence ID" value="HGZ60723.1"/>
    <property type="molecule type" value="Genomic_DNA"/>
</dbReference>
<organism evidence="7">
    <name type="scientific">Fervidicoccus fontis</name>
    <dbReference type="NCBI Taxonomy" id="683846"/>
    <lineage>
        <taxon>Archaea</taxon>
        <taxon>Thermoproteota</taxon>
        <taxon>Thermoprotei</taxon>
        <taxon>Fervidicoccales</taxon>
        <taxon>Fervidicoccaceae</taxon>
        <taxon>Fervidicoccus</taxon>
    </lineage>
</organism>